<name>A0A7W8C448_9BACT</name>
<evidence type="ECO:0000313" key="7">
    <source>
        <dbReference type="Proteomes" id="UP000539075"/>
    </source>
</evidence>
<evidence type="ECO:0000256" key="3">
    <source>
        <dbReference type="ARBA" id="ARBA00022573"/>
    </source>
</evidence>
<dbReference type="PANTHER" id="PTHR43588">
    <property type="entry name" value="COBALT-PRECORRIN-8 METHYLMUTASE"/>
    <property type="match status" value="1"/>
</dbReference>
<evidence type="ECO:0000259" key="5">
    <source>
        <dbReference type="Pfam" id="PF02570"/>
    </source>
</evidence>
<comment type="pathway">
    <text evidence="1">Cofactor biosynthesis; adenosylcobalamin biosynthesis.</text>
</comment>
<comment type="similarity">
    <text evidence="2">Belongs to the CobH/CbiC family.</text>
</comment>
<keyword evidence="3" id="KW-0169">Cobalamin biosynthesis</keyword>
<dbReference type="Pfam" id="PF02570">
    <property type="entry name" value="CbiC"/>
    <property type="match status" value="1"/>
</dbReference>
<reference evidence="6 7" key="1">
    <citation type="submission" date="2020-08" db="EMBL/GenBank/DDBJ databases">
        <title>Genomic Encyclopedia of Type Strains, Phase IV (KMG-IV): sequencing the most valuable type-strain genomes for metagenomic binning, comparative biology and taxonomic classification.</title>
        <authorList>
            <person name="Goeker M."/>
        </authorList>
    </citation>
    <scope>NUCLEOTIDE SEQUENCE [LARGE SCALE GENOMIC DNA]</scope>
    <source>
        <strain evidence="6 7">DSM 11275</strain>
    </source>
</reference>
<dbReference type="Proteomes" id="UP000539075">
    <property type="component" value="Unassembled WGS sequence"/>
</dbReference>
<evidence type="ECO:0000256" key="4">
    <source>
        <dbReference type="ARBA" id="ARBA00023235"/>
    </source>
</evidence>
<proteinExistence type="inferred from homology"/>
<keyword evidence="4 6" id="KW-0413">Isomerase</keyword>
<evidence type="ECO:0000256" key="1">
    <source>
        <dbReference type="ARBA" id="ARBA00004953"/>
    </source>
</evidence>
<sequence length="226" mass="23772">MTHNTPVELDSACTPQDIESRSFAIIDEELPSPRPFEGPLWQVARRCIHTLGDTEIINDLRLSAAGLEAGVVALMRGCTVYTDTRMAAAGLPMRRLTPLGVTVTPIMALPGLDELARAGGTTRSRAGLESLAQQMSGHIMVIGNAPTALLGLLDVLEQGAPPPALIVGMPVGFVNAAQSKELLHRTSWPHFTLLGRKGGSAVAAACVNALADLALEQRGLGDIAKL</sequence>
<accession>A0A7W8C448</accession>
<dbReference type="InterPro" id="IPR036588">
    <property type="entry name" value="CobH/CbiC_sf"/>
</dbReference>
<evidence type="ECO:0000256" key="2">
    <source>
        <dbReference type="ARBA" id="ARBA00009774"/>
    </source>
</evidence>
<gene>
    <name evidence="6" type="ORF">HNQ38_002147</name>
</gene>
<dbReference type="GO" id="GO:0043778">
    <property type="term" value="F:cobalt-precorrin-8 methylmutase activity"/>
    <property type="evidence" value="ECO:0007669"/>
    <property type="project" value="UniProtKB-EC"/>
</dbReference>
<dbReference type="RefSeq" id="WP_183720263.1">
    <property type="nucleotide sequence ID" value="NZ_JACHGO010000006.1"/>
</dbReference>
<keyword evidence="7" id="KW-1185">Reference proteome</keyword>
<dbReference type="GO" id="GO:0009236">
    <property type="term" value="P:cobalamin biosynthetic process"/>
    <property type="evidence" value="ECO:0007669"/>
    <property type="project" value="UniProtKB-UniPathway"/>
</dbReference>
<dbReference type="AlphaFoldDB" id="A0A7W8C448"/>
<dbReference type="EMBL" id="JACHGO010000006">
    <property type="protein sequence ID" value="MBB5144039.1"/>
    <property type="molecule type" value="Genomic_DNA"/>
</dbReference>
<dbReference type="EC" id="5.4.99.60" evidence="6"/>
<dbReference type="GO" id="GO:0016993">
    <property type="term" value="F:precorrin-8X methylmutase activity"/>
    <property type="evidence" value="ECO:0007669"/>
    <property type="project" value="UniProtKB-EC"/>
</dbReference>
<dbReference type="UniPathway" id="UPA00148"/>
<dbReference type="Gene3D" id="3.40.50.10230">
    <property type="entry name" value="Cobalamin biosynthesis CobH/CbiC, precorrin-8X methylmutase"/>
    <property type="match status" value="1"/>
</dbReference>
<evidence type="ECO:0000313" key="6">
    <source>
        <dbReference type="EMBL" id="MBB5144039.1"/>
    </source>
</evidence>
<dbReference type="SUPFAM" id="SSF63965">
    <property type="entry name" value="Precorrin-8X methylmutase CbiC/CobH"/>
    <property type="match status" value="1"/>
</dbReference>
<organism evidence="6 7">
    <name type="scientific">Desulfovibrio intestinalis</name>
    <dbReference type="NCBI Taxonomy" id="58621"/>
    <lineage>
        <taxon>Bacteria</taxon>
        <taxon>Pseudomonadati</taxon>
        <taxon>Thermodesulfobacteriota</taxon>
        <taxon>Desulfovibrionia</taxon>
        <taxon>Desulfovibrionales</taxon>
        <taxon>Desulfovibrionaceae</taxon>
        <taxon>Desulfovibrio</taxon>
    </lineage>
</organism>
<feature type="domain" description="Cobalamin biosynthesis precorrin-8X methylmutase CobH/CbiC" evidence="5">
    <location>
        <begin position="17"/>
        <end position="212"/>
    </location>
</feature>
<dbReference type="PANTHER" id="PTHR43588:SF1">
    <property type="entry name" value="COBALT-PRECORRIN-8 METHYLMUTASE"/>
    <property type="match status" value="1"/>
</dbReference>
<dbReference type="EC" id="5.4.99.61" evidence="6"/>
<comment type="caution">
    <text evidence="6">The sequence shown here is derived from an EMBL/GenBank/DDBJ whole genome shotgun (WGS) entry which is preliminary data.</text>
</comment>
<protein>
    <submittedName>
        <fullName evidence="6">Precorrin-8X/cobalt-precorrin-8 methylmutase</fullName>
        <ecNumber evidence="6">5.4.99.60</ecNumber>
        <ecNumber evidence="6">5.4.99.61</ecNumber>
    </submittedName>
</protein>
<dbReference type="InterPro" id="IPR003722">
    <property type="entry name" value="Cbl_synth_CobH/CbiC"/>
</dbReference>